<dbReference type="InterPro" id="IPR023210">
    <property type="entry name" value="NADP_OxRdtase_dom"/>
</dbReference>
<keyword evidence="1" id="KW-0560">Oxidoreductase</keyword>
<proteinExistence type="predicted"/>
<organism evidence="3 4">
    <name type="scientific">Exophiala bonariae</name>
    <dbReference type="NCBI Taxonomy" id="1690606"/>
    <lineage>
        <taxon>Eukaryota</taxon>
        <taxon>Fungi</taxon>
        <taxon>Dikarya</taxon>
        <taxon>Ascomycota</taxon>
        <taxon>Pezizomycotina</taxon>
        <taxon>Eurotiomycetes</taxon>
        <taxon>Chaetothyriomycetidae</taxon>
        <taxon>Chaetothyriales</taxon>
        <taxon>Herpotrichiellaceae</taxon>
        <taxon>Exophiala</taxon>
    </lineage>
</organism>
<dbReference type="RefSeq" id="XP_064710818.1">
    <property type="nucleotide sequence ID" value="XM_064848194.1"/>
</dbReference>
<evidence type="ECO:0000256" key="1">
    <source>
        <dbReference type="ARBA" id="ARBA00023002"/>
    </source>
</evidence>
<evidence type="ECO:0000259" key="2">
    <source>
        <dbReference type="Pfam" id="PF00248"/>
    </source>
</evidence>
<dbReference type="InterPro" id="IPR036812">
    <property type="entry name" value="NAD(P)_OxRdtase_dom_sf"/>
</dbReference>
<sequence>MPTILGKDIGAIGLGLLNLTNPAKNLSHEQAFAVLRQSLESGATFWDGGENYGTPDANSLHLVSNYFAKYPEDVDKVLLSIKGGLRPDRTPDGSPDAVRRTVDNCLHILTGRKELDLYQCARVDPDTPIEDTIKTLGELVQEGKIGGISLSEVSANTIRRAVKIHKISAVEVEVSLWEDHVLNDGIASVCAEFDIPIIAYSPLGRGFLSGQFKNVEDLPQNDFRHLFPRFQPQNFSRNLKLVESVQSVADKNGITNAQLAINWVRQLSQRDGHPVFIPIPGASSPDRVKENFTVVDLPPEDLAEIDRLVHSFETAGGRYPEMWAKQLNG</sequence>
<evidence type="ECO:0000313" key="4">
    <source>
        <dbReference type="Proteomes" id="UP001358417"/>
    </source>
</evidence>
<reference evidence="3 4" key="1">
    <citation type="submission" date="2023-08" db="EMBL/GenBank/DDBJ databases">
        <title>Black Yeasts Isolated from many extreme environments.</title>
        <authorList>
            <person name="Coleine C."/>
            <person name="Stajich J.E."/>
            <person name="Selbmann L."/>
        </authorList>
    </citation>
    <scope>NUCLEOTIDE SEQUENCE [LARGE SCALE GENOMIC DNA]</scope>
    <source>
        <strain evidence="3 4">CCFEE 5792</strain>
    </source>
</reference>
<dbReference type="PANTHER" id="PTHR43625:SF78">
    <property type="entry name" value="PYRIDOXAL REDUCTASE-RELATED"/>
    <property type="match status" value="1"/>
</dbReference>
<dbReference type="GO" id="GO:0016491">
    <property type="term" value="F:oxidoreductase activity"/>
    <property type="evidence" value="ECO:0007669"/>
    <property type="project" value="UniProtKB-KW"/>
</dbReference>
<dbReference type="Proteomes" id="UP001358417">
    <property type="component" value="Unassembled WGS sequence"/>
</dbReference>
<keyword evidence="4" id="KW-1185">Reference proteome</keyword>
<dbReference type="GeneID" id="89972797"/>
<dbReference type="CDD" id="cd19077">
    <property type="entry name" value="AKR_AKR8A1-2"/>
    <property type="match status" value="1"/>
</dbReference>
<dbReference type="Pfam" id="PF00248">
    <property type="entry name" value="Aldo_ket_red"/>
    <property type="match status" value="1"/>
</dbReference>
<dbReference type="EMBL" id="JAVRRD010000002">
    <property type="protein sequence ID" value="KAK5062546.1"/>
    <property type="molecule type" value="Genomic_DNA"/>
</dbReference>
<protein>
    <recommendedName>
        <fullName evidence="2">NADP-dependent oxidoreductase domain-containing protein</fullName>
    </recommendedName>
</protein>
<dbReference type="GO" id="GO:0005737">
    <property type="term" value="C:cytoplasm"/>
    <property type="evidence" value="ECO:0007669"/>
    <property type="project" value="TreeGrafter"/>
</dbReference>
<dbReference type="SUPFAM" id="SSF51430">
    <property type="entry name" value="NAD(P)-linked oxidoreductase"/>
    <property type="match status" value="1"/>
</dbReference>
<feature type="domain" description="NADP-dependent oxidoreductase" evidence="2">
    <location>
        <begin position="11"/>
        <end position="308"/>
    </location>
</feature>
<name>A0AAV9NME6_9EURO</name>
<gene>
    <name evidence="3" type="ORF">LTR84_004619</name>
</gene>
<dbReference type="AlphaFoldDB" id="A0AAV9NME6"/>
<dbReference type="PANTHER" id="PTHR43625">
    <property type="entry name" value="AFLATOXIN B1 ALDEHYDE REDUCTASE"/>
    <property type="match status" value="1"/>
</dbReference>
<dbReference type="InterPro" id="IPR050791">
    <property type="entry name" value="Aldo-Keto_reductase"/>
</dbReference>
<evidence type="ECO:0000313" key="3">
    <source>
        <dbReference type="EMBL" id="KAK5062546.1"/>
    </source>
</evidence>
<comment type="caution">
    <text evidence="3">The sequence shown here is derived from an EMBL/GenBank/DDBJ whole genome shotgun (WGS) entry which is preliminary data.</text>
</comment>
<accession>A0AAV9NME6</accession>
<dbReference type="Gene3D" id="3.20.20.100">
    <property type="entry name" value="NADP-dependent oxidoreductase domain"/>
    <property type="match status" value="1"/>
</dbReference>